<gene>
    <name evidence="1" type="ORF">Tci_866576</name>
</gene>
<protein>
    <submittedName>
        <fullName evidence="1">Uncharacterized protein</fullName>
    </submittedName>
</protein>
<name>A0A699SAL2_TANCI</name>
<sequence>TALSLSLDVSNVCVQKIKENIANQRSTLLDVFVPLSEPLSTVVLTGTEDDYEVIDVEDQAATDRIVASFPNVDDAELNIV</sequence>
<feature type="non-terminal residue" evidence="1">
    <location>
        <position position="1"/>
    </location>
</feature>
<proteinExistence type="predicted"/>
<dbReference type="EMBL" id="BKCJ011149701">
    <property type="protein sequence ID" value="GFC94606.1"/>
    <property type="molecule type" value="Genomic_DNA"/>
</dbReference>
<comment type="caution">
    <text evidence="1">The sequence shown here is derived from an EMBL/GenBank/DDBJ whole genome shotgun (WGS) entry which is preliminary data.</text>
</comment>
<accession>A0A699SAL2</accession>
<evidence type="ECO:0000313" key="1">
    <source>
        <dbReference type="EMBL" id="GFC94606.1"/>
    </source>
</evidence>
<reference evidence="1" key="1">
    <citation type="journal article" date="2019" name="Sci. Rep.">
        <title>Draft genome of Tanacetum cinerariifolium, the natural source of mosquito coil.</title>
        <authorList>
            <person name="Yamashiro T."/>
            <person name="Shiraishi A."/>
            <person name="Satake H."/>
            <person name="Nakayama K."/>
        </authorList>
    </citation>
    <scope>NUCLEOTIDE SEQUENCE</scope>
</reference>
<organism evidence="1">
    <name type="scientific">Tanacetum cinerariifolium</name>
    <name type="common">Dalmatian daisy</name>
    <name type="synonym">Chrysanthemum cinerariifolium</name>
    <dbReference type="NCBI Taxonomy" id="118510"/>
    <lineage>
        <taxon>Eukaryota</taxon>
        <taxon>Viridiplantae</taxon>
        <taxon>Streptophyta</taxon>
        <taxon>Embryophyta</taxon>
        <taxon>Tracheophyta</taxon>
        <taxon>Spermatophyta</taxon>
        <taxon>Magnoliopsida</taxon>
        <taxon>eudicotyledons</taxon>
        <taxon>Gunneridae</taxon>
        <taxon>Pentapetalae</taxon>
        <taxon>asterids</taxon>
        <taxon>campanulids</taxon>
        <taxon>Asterales</taxon>
        <taxon>Asteraceae</taxon>
        <taxon>Asteroideae</taxon>
        <taxon>Anthemideae</taxon>
        <taxon>Anthemidinae</taxon>
        <taxon>Tanacetum</taxon>
    </lineage>
</organism>
<dbReference type="AlphaFoldDB" id="A0A699SAL2"/>